<feature type="compositionally biased region" description="Low complexity" evidence="2">
    <location>
        <begin position="43"/>
        <end position="53"/>
    </location>
</feature>
<evidence type="ECO:0000256" key="1">
    <source>
        <dbReference type="SAM" id="Coils"/>
    </source>
</evidence>
<feature type="compositionally biased region" description="Low complexity" evidence="2">
    <location>
        <begin position="77"/>
        <end position="88"/>
    </location>
</feature>
<dbReference type="Proteomes" id="UP001152300">
    <property type="component" value="Unassembled WGS sequence"/>
</dbReference>
<dbReference type="AlphaFoldDB" id="A0A9X0AK02"/>
<gene>
    <name evidence="3" type="ORF">OCU04_006559</name>
</gene>
<name>A0A9X0AK02_9HELO</name>
<proteinExistence type="predicted"/>
<reference evidence="3" key="1">
    <citation type="submission" date="2022-11" db="EMBL/GenBank/DDBJ databases">
        <title>Genome Resource of Sclerotinia nivalis Strain SnTB1, a Plant Pathogen Isolated from American Ginseng.</title>
        <authorList>
            <person name="Fan S."/>
        </authorList>
    </citation>
    <scope>NUCLEOTIDE SEQUENCE</scope>
    <source>
        <strain evidence="3">SnTB1</strain>
    </source>
</reference>
<accession>A0A9X0AK02</accession>
<evidence type="ECO:0000313" key="4">
    <source>
        <dbReference type="Proteomes" id="UP001152300"/>
    </source>
</evidence>
<keyword evidence="1" id="KW-0175">Coiled coil</keyword>
<keyword evidence="4" id="KW-1185">Reference proteome</keyword>
<evidence type="ECO:0000256" key="2">
    <source>
        <dbReference type="SAM" id="MobiDB-lite"/>
    </source>
</evidence>
<feature type="compositionally biased region" description="Basic and acidic residues" evidence="2">
    <location>
        <begin position="137"/>
        <end position="146"/>
    </location>
</feature>
<comment type="caution">
    <text evidence="3">The sequence shown here is derived from an EMBL/GenBank/DDBJ whole genome shotgun (WGS) entry which is preliminary data.</text>
</comment>
<evidence type="ECO:0000313" key="3">
    <source>
        <dbReference type="EMBL" id="KAJ8064211.1"/>
    </source>
</evidence>
<feature type="compositionally biased region" description="Basic residues" evidence="2">
    <location>
        <begin position="1"/>
        <end position="25"/>
    </location>
</feature>
<feature type="compositionally biased region" description="Acidic residues" evidence="2">
    <location>
        <begin position="154"/>
        <end position="163"/>
    </location>
</feature>
<organism evidence="3 4">
    <name type="scientific">Sclerotinia nivalis</name>
    <dbReference type="NCBI Taxonomy" id="352851"/>
    <lineage>
        <taxon>Eukaryota</taxon>
        <taxon>Fungi</taxon>
        <taxon>Dikarya</taxon>
        <taxon>Ascomycota</taxon>
        <taxon>Pezizomycotina</taxon>
        <taxon>Leotiomycetes</taxon>
        <taxon>Helotiales</taxon>
        <taxon>Sclerotiniaceae</taxon>
        <taxon>Sclerotinia</taxon>
    </lineage>
</organism>
<feature type="region of interest" description="Disordered" evidence="2">
    <location>
        <begin position="313"/>
        <end position="339"/>
    </location>
</feature>
<sequence>MTSNKHKRSTPHKSPQKPSPHKSHKPQNPQKSHKTPQEKAKPLKPNSSNSPNSPILPPKYARAARPILPPTRRVLFPQSSKQSNSQQPFPSPPPAKKDHSKTGKHALSSPATKPSDDRPLKKQCLSSPSPAKNTKLVPRESNKVDRQAGMSTSSDDDEDEDEGGTPSPPSRKRKSDAIAGAAGRHKKPSLSIAAPPKAANVTPPKRCPSPIPTIQPNSKAVNMIDITVLRLEKEELQKRLDTSVQQAQQAMNDVKKWETKYKATIDTQETVNRLLDAEMAEKEKLQSRIGAFTQQAHESKLEAENWEDRWKATSEKNNSLRKRRDSKTREHDAAEANTEQWQLQHRIETDKNAKLQRELKQAKKCSQKDHIQNPRQFANKVVQLEQELSLLKSQNTKIGHRKEREEYLEATNKLLAKQITELQEELRNIKEKSSEKVVWQRDDRAKEVAQLKEVVQNTKNELAKKFARLKEEMKQNEALTVQTTQLQEDLSFKSTLASQTSRTHLHETSTLHQKITHLQSELTKTNQELHTLHKTLLSQTSELNILTSNHATQVKKLQEEKHNLEIVNRYKDMGLEKMGLLVAGWTLKWQSIGAGNGIGNGAEGKIPSVEGLGVCVNGVRM</sequence>
<dbReference type="EMBL" id="JAPEIS010000007">
    <property type="protein sequence ID" value="KAJ8064211.1"/>
    <property type="molecule type" value="Genomic_DNA"/>
</dbReference>
<dbReference type="OrthoDB" id="3563512at2759"/>
<feature type="coiled-coil region" evidence="1">
    <location>
        <begin position="405"/>
        <end position="489"/>
    </location>
</feature>
<protein>
    <submittedName>
        <fullName evidence="3">Uncharacterized protein</fullName>
    </submittedName>
</protein>
<feature type="region of interest" description="Disordered" evidence="2">
    <location>
        <begin position="1"/>
        <end position="216"/>
    </location>
</feature>